<reference evidence="2 3" key="1">
    <citation type="journal article" date="2024" name="G3 (Bethesda)">
        <title>Genome assembly of Hibiscus sabdariffa L. provides insights into metabolisms of medicinal natural products.</title>
        <authorList>
            <person name="Kim T."/>
        </authorList>
    </citation>
    <scope>NUCLEOTIDE SEQUENCE [LARGE SCALE GENOMIC DNA]</scope>
    <source>
        <strain evidence="2">TK-2024</strain>
        <tissue evidence="2">Old leaves</tissue>
    </source>
</reference>
<dbReference type="CDD" id="cd22157">
    <property type="entry name" value="F-box_AtFBW1-like"/>
    <property type="match status" value="1"/>
</dbReference>
<accession>A0ABR2QFU1</accession>
<dbReference type="Pfam" id="PF07734">
    <property type="entry name" value="FBA_1"/>
    <property type="match status" value="1"/>
</dbReference>
<gene>
    <name evidence="2" type="ORF">V6N11_070546</name>
</gene>
<dbReference type="PANTHER" id="PTHR31672">
    <property type="entry name" value="BNACNNG10540D PROTEIN"/>
    <property type="match status" value="1"/>
</dbReference>
<dbReference type="InterPro" id="IPR050796">
    <property type="entry name" value="SCF_F-box_component"/>
</dbReference>
<name>A0ABR2QFU1_9ROSI</name>
<sequence>MERSHRETLSVDLLSEILLRLPVRSIIRFNCVSKSWNRLFRDPDFISRHLSTSKKNKRRLIVYYCTGTLDTPVVAMRLFVDRNLISYRDMRRQLPPHFVNRFVFNFCVEGGLVCLFDRSNSRITLSNPVTREFRVLPECNESIPHRAYTFSHTLGFGLDPLSNDYKVVHIRTYMDEDSNMQGPDHYAVYKTSTDSWRVIRHENPRLFECLGVCPNESNACANGVYYWLTDYNILAFHLGNEQFRLMDSPCGKSFGRLLPVHDRISFWDTERIEKGARTNEVWILDDEWRWTKVLKIEQPSQHFERMFGFWQDGKVLAESVTGEFLLYDLETRDCRELGVKTRVRGDLLQVYTYVESLVPIRRRNY</sequence>
<organism evidence="2 3">
    <name type="scientific">Hibiscus sabdariffa</name>
    <name type="common">roselle</name>
    <dbReference type="NCBI Taxonomy" id="183260"/>
    <lineage>
        <taxon>Eukaryota</taxon>
        <taxon>Viridiplantae</taxon>
        <taxon>Streptophyta</taxon>
        <taxon>Embryophyta</taxon>
        <taxon>Tracheophyta</taxon>
        <taxon>Spermatophyta</taxon>
        <taxon>Magnoliopsida</taxon>
        <taxon>eudicotyledons</taxon>
        <taxon>Gunneridae</taxon>
        <taxon>Pentapetalae</taxon>
        <taxon>rosids</taxon>
        <taxon>malvids</taxon>
        <taxon>Malvales</taxon>
        <taxon>Malvaceae</taxon>
        <taxon>Malvoideae</taxon>
        <taxon>Hibiscus</taxon>
    </lineage>
</organism>
<dbReference type="Proteomes" id="UP001396334">
    <property type="component" value="Unassembled WGS sequence"/>
</dbReference>
<dbReference type="InterPro" id="IPR006527">
    <property type="entry name" value="F-box-assoc_dom_typ1"/>
</dbReference>
<evidence type="ECO:0000259" key="1">
    <source>
        <dbReference type="SMART" id="SM00256"/>
    </source>
</evidence>
<evidence type="ECO:0000313" key="3">
    <source>
        <dbReference type="Proteomes" id="UP001396334"/>
    </source>
</evidence>
<dbReference type="SMART" id="SM00256">
    <property type="entry name" value="FBOX"/>
    <property type="match status" value="1"/>
</dbReference>
<dbReference type="Gene3D" id="1.20.1280.50">
    <property type="match status" value="1"/>
</dbReference>
<dbReference type="SUPFAM" id="SSF81383">
    <property type="entry name" value="F-box domain"/>
    <property type="match status" value="1"/>
</dbReference>
<proteinExistence type="predicted"/>
<dbReference type="NCBIfam" id="TIGR01640">
    <property type="entry name" value="F_box_assoc_1"/>
    <property type="match status" value="1"/>
</dbReference>
<comment type="caution">
    <text evidence="2">The sequence shown here is derived from an EMBL/GenBank/DDBJ whole genome shotgun (WGS) entry which is preliminary data.</text>
</comment>
<dbReference type="EMBL" id="JBBPBN010000040">
    <property type="protein sequence ID" value="KAK8999377.1"/>
    <property type="molecule type" value="Genomic_DNA"/>
</dbReference>
<keyword evidence="3" id="KW-1185">Reference proteome</keyword>
<dbReference type="Pfam" id="PF00646">
    <property type="entry name" value="F-box"/>
    <property type="match status" value="1"/>
</dbReference>
<dbReference type="InterPro" id="IPR001810">
    <property type="entry name" value="F-box_dom"/>
</dbReference>
<dbReference type="InterPro" id="IPR036047">
    <property type="entry name" value="F-box-like_dom_sf"/>
</dbReference>
<dbReference type="PANTHER" id="PTHR31672:SF13">
    <property type="entry name" value="F-BOX PROTEIN CPR30-LIKE"/>
    <property type="match status" value="1"/>
</dbReference>
<dbReference type="InterPro" id="IPR017451">
    <property type="entry name" value="F-box-assoc_interact_dom"/>
</dbReference>
<protein>
    <recommendedName>
        <fullName evidence="1">F-box domain-containing protein</fullName>
    </recommendedName>
</protein>
<feature type="domain" description="F-box" evidence="1">
    <location>
        <begin position="9"/>
        <end position="49"/>
    </location>
</feature>
<evidence type="ECO:0000313" key="2">
    <source>
        <dbReference type="EMBL" id="KAK8999377.1"/>
    </source>
</evidence>